<name>A0A2P2NJI5_RHIMU</name>
<evidence type="ECO:0000313" key="1">
    <source>
        <dbReference type="EMBL" id="MBX42615.1"/>
    </source>
</evidence>
<protein>
    <submittedName>
        <fullName evidence="1">Uncharacterized protein</fullName>
    </submittedName>
</protein>
<accession>A0A2P2NJI5</accession>
<reference evidence="1" key="1">
    <citation type="submission" date="2018-02" db="EMBL/GenBank/DDBJ databases">
        <title>Rhizophora mucronata_Transcriptome.</title>
        <authorList>
            <person name="Meera S.P."/>
            <person name="Sreeshan A."/>
            <person name="Augustine A."/>
        </authorList>
    </citation>
    <scope>NUCLEOTIDE SEQUENCE</scope>
    <source>
        <tissue evidence="1">Leaf</tissue>
    </source>
</reference>
<dbReference type="AlphaFoldDB" id="A0A2P2NJI5"/>
<organism evidence="1">
    <name type="scientific">Rhizophora mucronata</name>
    <name type="common">Asiatic mangrove</name>
    <dbReference type="NCBI Taxonomy" id="61149"/>
    <lineage>
        <taxon>Eukaryota</taxon>
        <taxon>Viridiplantae</taxon>
        <taxon>Streptophyta</taxon>
        <taxon>Embryophyta</taxon>
        <taxon>Tracheophyta</taxon>
        <taxon>Spermatophyta</taxon>
        <taxon>Magnoliopsida</taxon>
        <taxon>eudicotyledons</taxon>
        <taxon>Gunneridae</taxon>
        <taxon>Pentapetalae</taxon>
        <taxon>rosids</taxon>
        <taxon>fabids</taxon>
        <taxon>Malpighiales</taxon>
        <taxon>Rhizophoraceae</taxon>
        <taxon>Rhizophora</taxon>
    </lineage>
</organism>
<proteinExistence type="predicted"/>
<sequence>MSILQSVRIESPYLSLDISLLEKGSWTKHVSVGPLIGVMYPVGCWNNEEALLRSETCELLLCKLTTQEIRNLGLQGSYDYLGINNYKESLISTENMYRHRHGRDRSGVIWHC</sequence>
<dbReference type="EMBL" id="GGEC01062131">
    <property type="protein sequence ID" value="MBX42615.1"/>
    <property type="molecule type" value="Transcribed_RNA"/>
</dbReference>